<comment type="caution">
    <text evidence="2">The sequence shown here is derived from an EMBL/GenBank/DDBJ whole genome shotgun (WGS) entry which is preliminary data.</text>
</comment>
<gene>
    <name evidence="2" type="ORF">KDA27_05280</name>
</gene>
<dbReference type="Proteomes" id="UP000739538">
    <property type="component" value="Unassembled WGS sequence"/>
</dbReference>
<evidence type="ECO:0000259" key="1">
    <source>
        <dbReference type="Pfam" id="PF13435"/>
    </source>
</evidence>
<dbReference type="InterPro" id="IPR036280">
    <property type="entry name" value="Multihaem_cyt_sf"/>
</dbReference>
<evidence type="ECO:0000313" key="3">
    <source>
        <dbReference type="Proteomes" id="UP000739538"/>
    </source>
</evidence>
<reference evidence="2" key="2">
    <citation type="journal article" date="2021" name="Microbiome">
        <title>Successional dynamics and alternative stable states in a saline activated sludge microbial community over 9 years.</title>
        <authorList>
            <person name="Wang Y."/>
            <person name="Ye J."/>
            <person name="Ju F."/>
            <person name="Liu L."/>
            <person name="Boyd J.A."/>
            <person name="Deng Y."/>
            <person name="Parks D.H."/>
            <person name="Jiang X."/>
            <person name="Yin X."/>
            <person name="Woodcroft B.J."/>
            <person name="Tyson G.W."/>
            <person name="Hugenholtz P."/>
            <person name="Polz M.F."/>
            <person name="Zhang T."/>
        </authorList>
    </citation>
    <scope>NUCLEOTIDE SEQUENCE</scope>
    <source>
        <strain evidence="2">HKST-UBA02</strain>
    </source>
</reference>
<accession>A0A956SDF3</accession>
<dbReference type="EMBL" id="JAGQHS010000017">
    <property type="protein sequence ID" value="MCA9755194.1"/>
    <property type="molecule type" value="Genomic_DNA"/>
</dbReference>
<reference evidence="2" key="1">
    <citation type="submission" date="2020-04" db="EMBL/GenBank/DDBJ databases">
        <authorList>
            <person name="Zhang T."/>
        </authorList>
    </citation>
    <scope>NUCLEOTIDE SEQUENCE</scope>
    <source>
        <strain evidence="2">HKST-UBA02</strain>
    </source>
</reference>
<dbReference type="InterPro" id="IPR023155">
    <property type="entry name" value="Cyt_c-552/4"/>
</dbReference>
<dbReference type="Gene3D" id="1.10.1130.10">
    <property type="entry name" value="Flavocytochrome C3, Chain A"/>
    <property type="match status" value="1"/>
</dbReference>
<organism evidence="2 3">
    <name type="scientific">Eiseniibacteriota bacterium</name>
    <dbReference type="NCBI Taxonomy" id="2212470"/>
    <lineage>
        <taxon>Bacteria</taxon>
        <taxon>Candidatus Eiseniibacteriota</taxon>
    </lineage>
</organism>
<feature type="domain" description="Cytochrome c-552/4" evidence="1">
    <location>
        <begin position="285"/>
        <end position="351"/>
    </location>
</feature>
<name>A0A956SDF3_UNCEI</name>
<evidence type="ECO:0000313" key="2">
    <source>
        <dbReference type="EMBL" id="MCA9755194.1"/>
    </source>
</evidence>
<protein>
    <submittedName>
        <fullName evidence="2">Cytochrome c family protein</fullName>
    </submittedName>
</protein>
<proteinExistence type="predicted"/>
<sequence length="396" mass="42685">MIERLAKDPAPIRFHLDAGNLYATKGSLAERSRIDGTIADALSRMDLDFVNPTPSDLEQQREGATPGGSAFGVPFWESFAREDVALSVLALGELPDLDSPAAEALLAAVTDHPVPCASLRVGLAVVDASYAKTLGKDERVGTYSSKTRSVVRSEDALGEDGQPCDASPDPLEVTNDPLGAWIGRLPSLDVLILSCGDTHHRNAVAVGSTLVVFAPAEGQYLGRVAVFPDGRAQEEWLSLFGPSLTDPEIAALVSDMNDDLQAIRKLQAKERDDIVKDLRWVGGDVCASCHEEEARVWDGTGHAHAMETLVDANKDFDPDCLSCHVTAWEDGYVDPLTTPELGDVQCEACHGPGREHASDPEHAMGSVADTRCLVCHTEANSPEFDSVAYHERIRHW</sequence>
<dbReference type="AlphaFoldDB" id="A0A956SDF3"/>
<dbReference type="Pfam" id="PF13435">
    <property type="entry name" value="Cytochrome_C554"/>
    <property type="match status" value="1"/>
</dbReference>
<dbReference type="SUPFAM" id="SSF48695">
    <property type="entry name" value="Multiheme cytochromes"/>
    <property type="match status" value="1"/>
</dbReference>